<keyword evidence="5 7" id="KW-1133">Transmembrane helix</keyword>
<evidence type="ECO:0000256" key="3">
    <source>
        <dbReference type="ARBA" id="ARBA00022475"/>
    </source>
</evidence>
<comment type="subcellular location">
    <subcellularLocation>
        <location evidence="1">Cell membrane</location>
        <topology evidence="1">Multi-pass membrane protein</topology>
    </subcellularLocation>
</comment>
<keyword evidence="6 7" id="KW-0472">Membrane</keyword>
<organism evidence="8 9">
    <name type="scientific">Reyranella soli</name>
    <dbReference type="NCBI Taxonomy" id="1230389"/>
    <lineage>
        <taxon>Bacteria</taxon>
        <taxon>Pseudomonadati</taxon>
        <taxon>Pseudomonadota</taxon>
        <taxon>Alphaproteobacteria</taxon>
        <taxon>Hyphomicrobiales</taxon>
        <taxon>Reyranellaceae</taxon>
        <taxon>Reyranella</taxon>
    </lineage>
</organism>
<keyword evidence="4 7" id="KW-0812">Transmembrane</keyword>
<feature type="transmembrane region" description="Helical" evidence="7">
    <location>
        <begin position="322"/>
        <end position="345"/>
    </location>
</feature>
<evidence type="ECO:0000256" key="6">
    <source>
        <dbReference type="ARBA" id="ARBA00023136"/>
    </source>
</evidence>
<evidence type="ECO:0000256" key="1">
    <source>
        <dbReference type="ARBA" id="ARBA00004651"/>
    </source>
</evidence>
<feature type="transmembrane region" description="Helical" evidence="7">
    <location>
        <begin position="142"/>
        <end position="162"/>
    </location>
</feature>
<evidence type="ECO:0000256" key="2">
    <source>
        <dbReference type="ARBA" id="ARBA00007430"/>
    </source>
</evidence>
<evidence type="ECO:0000256" key="4">
    <source>
        <dbReference type="ARBA" id="ARBA00022692"/>
    </source>
</evidence>
<evidence type="ECO:0000256" key="5">
    <source>
        <dbReference type="ARBA" id="ARBA00022989"/>
    </source>
</evidence>
<feature type="transmembrane region" description="Helical" evidence="7">
    <location>
        <begin position="408"/>
        <end position="434"/>
    </location>
</feature>
<protein>
    <submittedName>
        <fullName evidence="8">Sugar transporter</fullName>
    </submittedName>
</protein>
<dbReference type="PANTHER" id="PTHR30250:SF10">
    <property type="entry name" value="LIPOPOLYSACCHARIDE BIOSYNTHESIS PROTEIN WZXC"/>
    <property type="match status" value="1"/>
</dbReference>
<feature type="transmembrane region" description="Helical" evidence="7">
    <location>
        <begin position="168"/>
        <end position="187"/>
    </location>
</feature>
<reference evidence="8 9" key="1">
    <citation type="submission" date="2019-07" db="EMBL/GenBank/DDBJ databases">
        <title>Whole genome shotgun sequence of Reyranella soli NBRC 108950.</title>
        <authorList>
            <person name="Hosoyama A."/>
            <person name="Uohara A."/>
            <person name="Ohji S."/>
            <person name="Ichikawa N."/>
        </authorList>
    </citation>
    <scope>NUCLEOTIDE SEQUENCE [LARGE SCALE GENOMIC DNA]</scope>
    <source>
        <strain evidence="8 9">NBRC 108950</strain>
    </source>
</reference>
<feature type="transmembrane region" description="Helical" evidence="7">
    <location>
        <begin position="281"/>
        <end position="302"/>
    </location>
</feature>
<accession>A0A512NJ18</accession>
<feature type="transmembrane region" description="Helical" evidence="7">
    <location>
        <begin position="352"/>
        <end position="370"/>
    </location>
</feature>
<dbReference type="EMBL" id="BKAJ01000113">
    <property type="protein sequence ID" value="GEP58912.1"/>
    <property type="molecule type" value="Genomic_DNA"/>
</dbReference>
<dbReference type="InterPro" id="IPR050833">
    <property type="entry name" value="Poly_Biosynth_Transport"/>
</dbReference>
<dbReference type="Proteomes" id="UP000321058">
    <property type="component" value="Unassembled WGS sequence"/>
</dbReference>
<dbReference type="RefSeq" id="WP_147154295.1">
    <property type="nucleotide sequence ID" value="NZ_BKAJ01000113.1"/>
</dbReference>
<evidence type="ECO:0000313" key="9">
    <source>
        <dbReference type="Proteomes" id="UP000321058"/>
    </source>
</evidence>
<keyword evidence="8" id="KW-0813">Transport</keyword>
<name>A0A512NJ18_9HYPH</name>
<dbReference type="GO" id="GO:0005886">
    <property type="term" value="C:plasma membrane"/>
    <property type="evidence" value="ECO:0007669"/>
    <property type="project" value="UniProtKB-SubCell"/>
</dbReference>
<dbReference type="OrthoDB" id="7356923at2"/>
<sequence length="480" mass="50637">MTSLRRSLLFSFMERYAGIVIGLGMTMTAARMLTPADFGVFAVGMSVVMLIDVMRDFGTGTYLVQLEALERSAVRSAFTVSCIISGSCAVALALAAIPLGRFYDEPGVGNVVLVLSAALLLNPFLTPATAMLRRQMAFDRLAMINVASGLGQFGTLVLLASLGQGYMAMAWAGLVAVLVRIVGANIVHPMPWAFRPTLVGWRDILSFGAWSTATGIVNVVHDTLPQLIIGRVLGTVPVGLFSRAQTVCQLPDKLISSALHPIVLPALAEHARRGGSLKEPYLLGLSYMAAVHVPAMVCLALLAEPIVDILLGPQWGEVPTLVRLMAMGLVWLFPAFLTYPMLVALGRIRDTLVSSLISIPPSILLIAAAAPHGIRAVAAVSLVTGPLQAFVAVSFVRRHIGLAWGEILRSAAPGAVATVGAAAGIVAVMSLLGFRTALSFGEMVVAVLAAGLGWVAGLWIGGHPLIGELLGLWGRVRRWA</sequence>
<keyword evidence="8" id="KW-0762">Sugar transport</keyword>
<proteinExistence type="inferred from homology"/>
<comment type="similarity">
    <text evidence="2">Belongs to the polysaccharide synthase family.</text>
</comment>
<keyword evidence="3" id="KW-1003">Cell membrane</keyword>
<feature type="transmembrane region" description="Helical" evidence="7">
    <location>
        <begin position="78"/>
        <end position="99"/>
    </location>
</feature>
<dbReference type="CDD" id="cd13127">
    <property type="entry name" value="MATE_tuaB_like"/>
    <property type="match status" value="1"/>
</dbReference>
<dbReference type="AlphaFoldDB" id="A0A512NJ18"/>
<keyword evidence="9" id="KW-1185">Reference proteome</keyword>
<gene>
    <name evidence="8" type="ORF">RSO01_60780</name>
</gene>
<feature type="transmembrane region" description="Helical" evidence="7">
    <location>
        <begin position="38"/>
        <end position="57"/>
    </location>
</feature>
<comment type="caution">
    <text evidence="8">The sequence shown here is derived from an EMBL/GenBank/DDBJ whole genome shotgun (WGS) entry which is preliminary data.</text>
</comment>
<dbReference type="PANTHER" id="PTHR30250">
    <property type="entry name" value="PST FAMILY PREDICTED COLANIC ACID TRANSPORTER"/>
    <property type="match status" value="1"/>
</dbReference>
<dbReference type="Pfam" id="PF13440">
    <property type="entry name" value="Polysacc_synt_3"/>
    <property type="match status" value="1"/>
</dbReference>
<evidence type="ECO:0000256" key="7">
    <source>
        <dbReference type="SAM" id="Phobius"/>
    </source>
</evidence>
<feature type="transmembrane region" description="Helical" evidence="7">
    <location>
        <begin position="111"/>
        <end position="130"/>
    </location>
</feature>
<feature type="transmembrane region" description="Helical" evidence="7">
    <location>
        <begin position="12"/>
        <end position="32"/>
    </location>
</feature>
<evidence type="ECO:0000313" key="8">
    <source>
        <dbReference type="EMBL" id="GEP58912.1"/>
    </source>
</evidence>
<feature type="transmembrane region" description="Helical" evidence="7">
    <location>
        <begin position="440"/>
        <end position="460"/>
    </location>
</feature>